<evidence type="ECO:0000313" key="2">
    <source>
        <dbReference type="Proteomes" id="UP000051162"/>
    </source>
</evidence>
<comment type="caution">
    <text evidence="1">The sequence shown here is derived from an EMBL/GenBank/DDBJ whole genome shotgun (WGS) entry which is preliminary data.</text>
</comment>
<sequence>MDMQTFEIGDQVKLPRPYQGVVGTVIYYDGPTERFLVRIGVEQQLYFSAEQLTLA</sequence>
<name>A0A0R1JZ13_9LACO</name>
<dbReference type="PATRIC" id="fig|1423773.3.peg.1564"/>
<accession>A0A0R1JZ13</accession>
<organism evidence="1 2">
    <name type="scientific">Levilactobacillus namurensis DSM 19117</name>
    <dbReference type="NCBI Taxonomy" id="1423773"/>
    <lineage>
        <taxon>Bacteria</taxon>
        <taxon>Bacillati</taxon>
        <taxon>Bacillota</taxon>
        <taxon>Bacilli</taxon>
        <taxon>Lactobacillales</taxon>
        <taxon>Lactobacillaceae</taxon>
        <taxon>Levilactobacillus</taxon>
    </lineage>
</organism>
<dbReference type="AlphaFoldDB" id="A0A0R1JZ13"/>
<keyword evidence="2" id="KW-1185">Reference proteome</keyword>
<dbReference type="Proteomes" id="UP000051162">
    <property type="component" value="Unassembled WGS sequence"/>
</dbReference>
<proteinExistence type="predicted"/>
<gene>
    <name evidence="1" type="ORF">FD30_GL001519</name>
</gene>
<evidence type="ECO:0000313" key="1">
    <source>
        <dbReference type="EMBL" id="KRK76168.1"/>
    </source>
</evidence>
<dbReference type="EMBL" id="AZDT01000024">
    <property type="protein sequence ID" value="KRK76168.1"/>
    <property type="molecule type" value="Genomic_DNA"/>
</dbReference>
<reference evidence="1 2" key="1">
    <citation type="journal article" date="2015" name="Genome Announc.">
        <title>Expanding the biotechnology potential of lactobacilli through comparative genomics of 213 strains and associated genera.</title>
        <authorList>
            <person name="Sun Z."/>
            <person name="Harris H.M."/>
            <person name="McCann A."/>
            <person name="Guo C."/>
            <person name="Argimon S."/>
            <person name="Zhang W."/>
            <person name="Yang X."/>
            <person name="Jeffery I.B."/>
            <person name="Cooney J.C."/>
            <person name="Kagawa T.F."/>
            <person name="Liu W."/>
            <person name="Song Y."/>
            <person name="Salvetti E."/>
            <person name="Wrobel A."/>
            <person name="Rasinkangas P."/>
            <person name="Parkhill J."/>
            <person name="Rea M.C."/>
            <person name="O'Sullivan O."/>
            <person name="Ritari J."/>
            <person name="Douillard F.P."/>
            <person name="Paul Ross R."/>
            <person name="Yang R."/>
            <person name="Briner A.E."/>
            <person name="Felis G.E."/>
            <person name="de Vos W.M."/>
            <person name="Barrangou R."/>
            <person name="Klaenhammer T.R."/>
            <person name="Caufield P.W."/>
            <person name="Cui Y."/>
            <person name="Zhang H."/>
            <person name="O'Toole P.W."/>
        </authorList>
    </citation>
    <scope>NUCLEOTIDE SEQUENCE [LARGE SCALE GENOMIC DNA]</scope>
    <source>
        <strain evidence="1 2">DSM 19117</strain>
    </source>
</reference>
<evidence type="ECO:0008006" key="3">
    <source>
        <dbReference type="Google" id="ProtNLM"/>
    </source>
</evidence>
<protein>
    <recommendedName>
        <fullName evidence="3">DUF2187 domain-containing protein</fullName>
    </recommendedName>
</protein>